<keyword evidence="3" id="KW-0378">Hydrolase</keyword>
<dbReference type="Pfam" id="PF00082">
    <property type="entry name" value="Peptidase_S8"/>
    <property type="match status" value="1"/>
</dbReference>
<accession>X1NRZ1</accession>
<keyword evidence="4" id="KW-0720">Serine protease</keyword>
<dbReference type="EMBL" id="BARV01040868">
    <property type="protein sequence ID" value="GAI46832.1"/>
    <property type="molecule type" value="Genomic_DNA"/>
</dbReference>
<evidence type="ECO:0000256" key="2">
    <source>
        <dbReference type="ARBA" id="ARBA00022670"/>
    </source>
</evidence>
<dbReference type="GO" id="GO:0004252">
    <property type="term" value="F:serine-type endopeptidase activity"/>
    <property type="evidence" value="ECO:0007669"/>
    <property type="project" value="InterPro"/>
</dbReference>
<name>X1NRZ1_9ZZZZ</name>
<evidence type="ECO:0000259" key="5">
    <source>
        <dbReference type="Pfam" id="PF00082"/>
    </source>
</evidence>
<dbReference type="InterPro" id="IPR000209">
    <property type="entry name" value="Peptidase_S8/S53_dom"/>
</dbReference>
<gene>
    <name evidence="6" type="ORF">S06H3_62115</name>
</gene>
<dbReference type="InterPro" id="IPR023828">
    <property type="entry name" value="Peptidase_S8_Ser-AS"/>
</dbReference>
<dbReference type="AlphaFoldDB" id="X1NRZ1"/>
<comment type="caution">
    <text evidence="6">The sequence shown here is derived from an EMBL/GenBank/DDBJ whole genome shotgun (WGS) entry which is preliminary data.</text>
</comment>
<evidence type="ECO:0000313" key="6">
    <source>
        <dbReference type="EMBL" id="GAI46832.1"/>
    </source>
</evidence>
<sequence length="159" mass="16410">GYNSSLMNVKVLGDDGCGYYSWVAQGIIWAANNGADVINLSLSGSSFSSTLQQAVDYAWNHGVVVVAAAGNDGSSNRLYPAYYDNCIAVAATDANDNLASWSNYGSWVDVAAPGSAYSTKPNGQYGYMAGTSMASPHVAGLAGLVFSVVSDSNGNGRLN</sequence>
<evidence type="ECO:0000256" key="4">
    <source>
        <dbReference type="ARBA" id="ARBA00022825"/>
    </source>
</evidence>
<dbReference type="InterPro" id="IPR050131">
    <property type="entry name" value="Peptidase_S8_subtilisin-like"/>
</dbReference>
<reference evidence="6" key="1">
    <citation type="journal article" date="2014" name="Front. Microbiol.">
        <title>High frequency of phylogenetically diverse reductive dehalogenase-homologous genes in deep subseafloor sedimentary metagenomes.</title>
        <authorList>
            <person name="Kawai M."/>
            <person name="Futagami T."/>
            <person name="Toyoda A."/>
            <person name="Takaki Y."/>
            <person name="Nishi S."/>
            <person name="Hori S."/>
            <person name="Arai W."/>
            <person name="Tsubouchi T."/>
            <person name="Morono Y."/>
            <person name="Uchiyama I."/>
            <person name="Ito T."/>
            <person name="Fujiyama A."/>
            <person name="Inagaki F."/>
            <person name="Takami H."/>
        </authorList>
    </citation>
    <scope>NUCLEOTIDE SEQUENCE</scope>
    <source>
        <strain evidence="6">Expedition CK06-06</strain>
    </source>
</reference>
<feature type="domain" description="Peptidase S8/S53" evidence="5">
    <location>
        <begin position="2"/>
        <end position="148"/>
    </location>
</feature>
<dbReference type="Gene3D" id="3.40.50.200">
    <property type="entry name" value="Peptidase S8/S53 domain"/>
    <property type="match status" value="1"/>
</dbReference>
<dbReference type="SUPFAM" id="SSF52743">
    <property type="entry name" value="Subtilisin-like"/>
    <property type="match status" value="1"/>
</dbReference>
<feature type="non-terminal residue" evidence="6">
    <location>
        <position position="159"/>
    </location>
</feature>
<proteinExistence type="inferred from homology"/>
<protein>
    <recommendedName>
        <fullName evidence="5">Peptidase S8/S53 domain-containing protein</fullName>
    </recommendedName>
</protein>
<keyword evidence="2" id="KW-0645">Protease</keyword>
<evidence type="ECO:0000256" key="3">
    <source>
        <dbReference type="ARBA" id="ARBA00022801"/>
    </source>
</evidence>
<dbReference type="InterPro" id="IPR036852">
    <property type="entry name" value="Peptidase_S8/S53_dom_sf"/>
</dbReference>
<dbReference type="GO" id="GO:0006508">
    <property type="term" value="P:proteolysis"/>
    <property type="evidence" value="ECO:0007669"/>
    <property type="project" value="UniProtKB-KW"/>
</dbReference>
<feature type="non-terminal residue" evidence="6">
    <location>
        <position position="1"/>
    </location>
</feature>
<dbReference type="PROSITE" id="PS00138">
    <property type="entry name" value="SUBTILASE_SER"/>
    <property type="match status" value="1"/>
</dbReference>
<dbReference type="PANTHER" id="PTHR43806:SF11">
    <property type="entry name" value="CEREVISIN-RELATED"/>
    <property type="match status" value="1"/>
</dbReference>
<dbReference type="PROSITE" id="PS51892">
    <property type="entry name" value="SUBTILASE"/>
    <property type="match status" value="1"/>
</dbReference>
<comment type="similarity">
    <text evidence="1">Belongs to the peptidase S8 family.</text>
</comment>
<dbReference type="PANTHER" id="PTHR43806">
    <property type="entry name" value="PEPTIDASE S8"/>
    <property type="match status" value="1"/>
</dbReference>
<evidence type="ECO:0000256" key="1">
    <source>
        <dbReference type="ARBA" id="ARBA00011073"/>
    </source>
</evidence>
<organism evidence="6">
    <name type="scientific">marine sediment metagenome</name>
    <dbReference type="NCBI Taxonomy" id="412755"/>
    <lineage>
        <taxon>unclassified sequences</taxon>
        <taxon>metagenomes</taxon>
        <taxon>ecological metagenomes</taxon>
    </lineage>
</organism>